<dbReference type="HOGENOM" id="CLU_776785_0_0_1"/>
<dbReference type="RefSeq" id="XP_009019428.1">
    <property type="nucleotide sequence ID" value="XM_009021180.1"/>
</dbReference>
<dbReference type="InParanoid" id="T1ER91"/>
<organism evidence="2 3">
    <name type="scientific">Helobdella robusta</name>
    <name type="common">Californian leech</name>
    <dbReference type="NCBI Taxonomy" id="6412"/>
    <lineage>
        <taxon>Eukaryota</taxon>
        <taxon>Metazoa</taxon>
        <taxon>Spiralia</taxon>
        <taxon>Lophotrochozoa</taxon>
        <taxon>Annelida</taxon>
        <taxon>Clitellata</taxon>
        <taxon>Hirudinea</taxon>
        <taxon>Rhynchobdellida</taxon>
        <taxon>Glossiphoniidae</taxon>
        <taxon>Helobdella</taxon>
    </lineage>
</organism>
<keyword evidence="3" id="KW-1185">Reference proteome</keyword>
<dbReference type="EnsemblMetazoa" id="HelroT161241">
    <property type="protein sequence ID" value="HelroP161241"/>
    <property type="gene ID" value="HelroG161241"/>
</dbReference>
<proteinExistence type="predicted"/>
<reference evidence="1 3" key="2">
    <citation type="journal article" date="2013" name="Nature">
        <title>Insights into bilaterian evolution from three spiralian genomes.</title>
        <authorList>
            <person name="Simakov O."/>
            <person name="Marletaz F."/>
            <person name="Cho S.J."/>
            <person name="Edsinger-Gonzales E."/>
            <person name="Havlak P."/>
            <person name="Hellsten U."/>
            <person name="Kuo D.H."/>
            <person name="Larsson T."/>
            <person name="Lv J."/>
            <person name="Arendt D."/>
            <person name="Savage R."/>
            <person name="Osoegawa K."/>
            <person name="de Jong P."/>
            <person name="Grimwood J."/>
            <person name="Chapman J.A."/>
            <person name="Shapiro H."/>
            <person name="Aerts A."/>
            <person name="Otillar R.P."/>
            <person name="Terry A.Y."/>
            <person name="Boore J.L."/>
            <person name="Grigoriev I.V."/>
            <person name="Lindberg D.R."/>
            <person name="Seaver E.C."/>
            <person name="Weisblat D.A."/>
            <person name="Putnam N.H."/>
            <person name="Rokhsar D.S."/>
        </authorList>
    </citation>
    <scope>NUCLEOTIDE SEQUENCE</scope>
</reference>
<reference evidence="3" key="1">
    <citation type="submission" date="2012-12" db="EMBL/GenBank/DDBJ databases">
        <authorList>
            <person name="Hellsten U."/>
            <person name="Grimwood J."/>
            <person name="Chapman J.A."/>
            <person name="Shapiro H."/>
            <person name="Aerts A."/>
            <person name="Otillar R.P."/>
            <person name="Terry A.Y."/>
            <person name="Boore J.L."/>
            <person name="Simakov O."/>
            <person name="Marletaz F."/>
            <person name="Cho S.-J."/>
            <person name="Edsinger-Gonzales E."/>
            <person name="Havlak P."/>
            <person name="Kuo D.-H."/>
            <person name="Larsson T."/>
            <person name="Lv J."/>
            <person name="Arendt D."/>
            <person name="Savage R."/>
            <person name="Osoegawa K."/>
            <person name="de Jong P."/>
            <person name="Lindberg D.R."/>
            <person name="Seaver E.C."/>
            <person name="Weisblat D.A."/>
            <person name="Putnam N.H."/>
            <person name="Grigoriev I.V."/>
            <person name="Rokhsar D.S."/>
        </authorList>
    </citation>
    <scope>NUCLEOTIDE SEQUENCE</scope>
</reference>
<dbReference type="CTD" id="20199091"/>
<protein>
    <submittedName>
        <fullName evidence="1 2">Uncharacterized protein</fullName>
    </submittedName>
</protein>
<gene>
    <name evidence="2" type="primary">20199091</name>
    <name evidence="1" type="ORF">HELRODRAFT_161241</name>
</gene>
<dbReference type="GeneID" id="20199091"/>
<reference evidence="2" key="3">
    <citation type="submission" date="2015-06" db="UniProtKB">
        <authorList>
            <consortium name="EnsemblMetazoa"/>
        </authorList>
    </citation>
    <scope>IDENTIFICATION</scope>
</reference>
<evidence type="ECO:0000313" key="2">
    <source>
        <dbReference type="EnsemblMetazoa" id="HelroP161241"/>
    </source>
</evidence>
<dbReference type="EMBL" id="AMQM01000775">
    <property type="status" value="NOT_ANNOTATED_CDS"/>
    <property type="molecule type" value="Genomic_DNA"/>
</dbReference>
<accession>T1ER91</accession>
<evidence type="ECO:0000313" key="3">
    <source>
        <dbReference type="Proteomes" id="UP000015101"/>
    </source>
</evidence>
<dbReference type="AlphaFoldDB" id="T1ER91"/>
<name>T1ER91_HELRO</name>
<evidence type="ECO:0000313" key="1">
    <source>
        <dbReference type="EMBL" id="ESO02020.1"/>
    </source>
</evidence>
<sequence>MARRVTFLLFNEVDQSYQICNNISNIGRPFKFDETVTQPSTNTTQNLKRKSILKESSESVKYNERENPALTVNMNEKTYNSSSSKRLSNIISKRRNSLNSSLLRCLLVNTSDGKEESDDGIEEITFPLPEENIKTETGCSSNFSAETDATPIPSISFTNLDIFVNMKYIDEDEDEENVENVQSSTELKSQIILTDNLVDRGIDLTSDTTPQKSKSTSLEASANELSNYFSDSSNASTLSSVTFPSTNTWKISPVINCIRSKTDCDEVNCYLCYSSTDVICTSHELHFKCPCCSVVKTLQPGLNYYYFLKHIFNEDHPHKIMQQLKNCICPSVEETNETMKRKNSLPIMAKSLVCRLGRLTKQTNLDVETFPKQCVL</sequence>
<dbReference type="EMBL" id="KB096742">
    <property type="protein sequence ID" value="ESO02020.1"/>
    <property type="molecule type" value="Genomic_DNA"/>
</dbReference>
<dbReference type="Proteomes" id="UP000015101">
    <property type="component" value="Unassembled WGS sequence"/>
</dbReference>
<dbReference type="KEGG" id="hro:HELRODRAFT_161241"/>